<dbReference type="EMBL" id="BSXW01000269">
    <property type="protein sequence ID" value="GMF17044.1"/>
    <property type="molecule type" value="Genomic_DNA"/>
</dbReference>
<dbReference type="AlphaFoldDB" id="A0A9W6TNV7"/>
<name>A0A9W6TNV7_9STRA</name>
<dbReference type="GO" id="GO:0005576">
    <property type="term" value="C:extracellular region"/>
    <property type="evidence" value="ECO:0007669"/>
    <property type="project" value="UniProtKB-SubCell"/>
</dbReference>
<evidence type="ECO:0000259" key="4">
    <source>
        <dbReference type="Pfam" id="PF20147"/>
    </source>
</evidence>
<feature type="domain" description="Crinkler effector protein N-terminal" evidence="4">
    <location>
        <begin position="59"/>
        <end position="94"/>
    </location>
</feature>
<evidence type="ECO:0000313" key="5">
    <source>
        <dbReference type="EMBL" id="GMF17044.1"/>
    </source>
</evidence>
<dbReference type="Pfam" id="PF20147">
    <property type="entry name" value="Crinkler"/>
    <property type="match status" value="1"/>
</dbReference>
<accession>A0A9W6TNV7</accession>
<proteinExistence type="predicted"/>
<keyword evidence="3" id="KW-0964">Secreted</keyword>
<sequence length="96" mass="10630">MIVAAAAVAVSRPWSSYPINPSISQTSLTKSCLQLTPPKLLCFPYSGIRASRKDGHDWLECAILDQTSTFDVEIDDSAKVNQLKKAIKKEKKHDKV</sequence>
<keyword evidence="6" id="KW-1185">Reference proteome</keyword>
<protein>
    <submittedName>
        <fullName evidence="5">Unnamed protein product</fullName>
    </submittedName>
</protein>
<evidence type="ECO:0000256" key="3">
    <source>
        <dbReference type="ARBA" id="ARBA00022525"/>
    </source>
</evidence>
<comment type="caution">
    <text evidence="5">The sequence shown here is derived from an EMBL/GenBank/DDBJ whole genome shotgun (WGS) entry which is preliminary data.</text>
</comment>
<reference evidence="5" key="1">
    <citation type="submission" date="2023-04" db="EMBL/GenBank/DDBJ databases">
        <title>Phytophthora lilii NBRC 32176.</title>
        <authorList>
            <person name="Ichikawa N."/>
            <person name="Sato H."/>
            <person name="Tonouchi N."/>
        </authorList>
    </citation>
    <scope>NUCLEOTIDE SEQUENCE</scope>
    <source>
        <strain evidence="5">NBRC 32176</strain>
    </source>
</reference>
<organism evidence="5 6">
    <name type="scientific">Phytophthora lilii</name>
    <dbReference type="NCBI Taxonomy" id="2077276"/>
    <lineage>
        <taxon>Eukaryota</taxon>
        <taxon>Sar</taxon>
        <taxon>Stramenopiles</taxon>
        <taxon>Oomycota</taxon>
        <taxon>Peronosporomycetes</taxon>
        <taxon>Peronosporales</taxon>
        <taxon>Peronosporaceae</taxon>
        <taxon>Phytophthora</taxon>
    </lineage>
</organism>
<dbReference type="GO" id="GO:0043657">
    <property type="term" value="C:host cell"/>
    <property type="evidence" value="ECO:0007669"/>
    <property type="project" value="UniProtKB-SubCell"/>
</dbReference>
<comment type="subcellular location">
    <subcellularLocation>
        <location evidence="1">Host cell</location>
    </subcellularLocation>
    <subcellularLocation>
        <location evidence="2">Secreted</location>
    </subcellularLocation>
</comment>
<gene>
    <name evidence="5" type="ORF">Plil01_000617100</name>
</gene>
<evidence type="ECO:0000313" key="6">
    <source>
        <dbReference type="Proteomes" id="UP001165083"/>
    </source>
</evidence>
<dbReference type="Proteomes" id="UP001165083">
    <property type="component" value="Unassembled WGS sequence"/>
</dbReference>
<evidence type="ECO:0000256" key="2">
    <source>
        <dbReference type="ARBA" id="ARBA00004613"/>
    </source>
</evidence>
<evidence type="ECO:0000256" key="1">
    <source>
        <dbReference type="ARBA" id="ARBA00004340"/>
    </source>
</evidence>
<dbReference type="InterPro" id="IPR045379">
    <property type="entry name" value="Crinkler_N"/>
</dbReference>